<keyword evidence="3" id="KW-1185">Reference proteome</keyword>
<sequence length="167" mass="18607">MRQELVNEIEATGNALLKTISSFSEEQLNALPFEGSWTAGQVAEHVVKAGDCGILYGNTAPTDREPDAKAPAIRDLFLNYTLKFQAAEDILPTQESHLKAALLQDLRQTWDKVIAAAQTIPLEDTCLDFEVPGFGPLTRYEWLQLINVHTQRHVHQLENIKARLTAA</sequence>
<dbReference type="Pfam" id="PF12867">
    <property type="entry name" value="DinB_2"/>
    <property type="match status" value="1"/>
</dbReference>
<dbReference type="RefSeq" id="WP_159456128.1">
    <property type="nucleotide sequence ID" value="NZ_FUWZ01000003.1"/>
</dbReference>
<protein>
    <submittedName>
        <fullName evidence="2">DinB superfamily protein</fullName>
    </submittedName>
</protein>
<dbReference type="SUPFAM" id="SSF109854">
    <property type="entry name" value="DinB/YfiT-like putative metalloenzymes"/>
    <property type="match status" value="1"/>
</dbReference>
<evidence type="ECO:0000313" key="2">
    <source>
        <dbReference type="EMBL" id="SKA33919.1"/>
    </source>
</evidence>
<dbReference type="STRING" id="634771.SAMN04488128_103917"/>
<feature type="domain" description="DinB-like" evidence="1">
    <location>
        <begin position="9"/>
        <end position="157"/>
    </location>
</feature>
<dbReference type="Proteomes" id="UP000190367">
    <property type="component" value="Unassembled WGS sequence"/>
</dbReference>
<dbReference type="Gene3D" id="1.20.120.450">
    <property type="entry name" value="dinb family like domain"/>
    <property type="match status" value="1"/>
</dbReference>
<dbReference type="EMBL" id="FUWZ01000003">
    <property type="protein sequence ID" value="SKA33919.1"/>
    <property type="molecule type" value="Genomic_DNA"/>
</dbReference>
<evidence type="ECO:0000259" key="1">
    <source>
        <dbReference type="Pfam" id="PF12867"/>
    </source>
</evidence>
<dbReference type="OrthoDB" id="679284at2"/>
<proteinExistence type="predicted"/>
<dbReference type="InterPro" id="IPR024775">
    <property type="entry name" value="DinB-like"/>
</dbReference>
<dbReference type="AlphaFoldDB" id="A0A1T4T0Q0"/>
<dbReference type="InterPro" id="IPR034660">
    <property type="entry name" value="DinB/YfiT-like"/>
</dbReference>
<organism evidence="2 3">
    <name type="scientific">Chitinophaga eiseniae</name>
    <dbReference type="NCBI Taxonomy" id="634771"/>
    <lineage>
        <taxon>Bacteria</taxon>
        <taxon>Pseudomonadati</taxon>
        <taxon>Bacteroidota</taxon>
        <taxon>Chitinophagia</taxon>
        <taxon>Chitinophagales</taxon>
        <taxon>Chitinophagaceae</taxon>
        <taxon>Chitinophaga</taxon>
    </lineage>
</organism>
<accession>A0A1T4T0Q0</accession>
<reference evidence="3" key="1">
    <citation type="submission" date="2017-02" db="EMBL/GenBank/DDBJ databases">
        <authorList>
            <person name="Varghese N."/>
            <person name="Submissions S."/>
        </authorList>
    </citation>
    <scope>NUCLEOTIDE SEQUENCE [LARGE SCALE GENOMIC DNA]</scope>
    <source>
        <strain evidence="3">DSM 22224</strain>
    </source>
</reference>
<gene>
    <name evidence="2" type="ORF">SAMN04488128_103917</name>
</gene>
<name>A0A1T4T0Q0_9BACT</name>
<evidence type="ECO:0000313" key="3">
    <source>
        <dbReference type="Proteomes" id="UP000190367"/>
    </source>
</evidence>